<dbReference type="eggNOG" id="COG1638">
    <property type="taxonomic scope" value="Bacteria"/>
</dbReference>
<feature type="signal peptide" evidence="2">
    <location>
        <begin position="1"/>
        <end position="25"/>
    </location>
</feature>
<dbReference type="OrthoDB" id="9776801at2"/>
<dbReference type="RefSeq" id="WP_003777199.1">
    <property type="nucleotide sequence ID" value="NZ_JH992958.1"/>
</dbReference>
<dbReference type="NCBIfam" id="TIGR00787">
    <property type="entry name" value="dctP"/>
    <property type="match status" value="1"/>
</dbReference>
<reference evidence="3 4" key="1">
    <citation type="submission" date="2012-09" db="EMBL/GenBank/DDBJ databases">
        <title>The Genome Sequence of Alloiococcus otitis ATCC 51267.</title>
        <authorList>
            <consortium name="The Broad Institute Genome Sequencing Platform"/>
            <person name="Earl A."/>
            <person name="Ward D."/>
            <person name="Feldgarden M."/>
            <person name="Gevers D."/>
            <person name="Huys G."/>
            <person name="Walker B."/>
            <person name="Young S.K."/>
            <person name="Zeng Q."/>
            <person name="Gargeya S."/>
            <person name="Fitzgerald M."/>
            <person name="Haas B."/>
            <person name="Abouelleil A."/>
            <person name="Alvarado L."/>
            <person name="Arachchi H.M."/>
            <person name="Berlin A.M."/>
            <person name="Chapman S.B."/>
            <person name="Goldberg J."/>
            <person name="Griggs A."/>
            <person name="Gujja S."/>
            <person name="Hansen M."/>
            <person name="Howarth C."/>
            <person name="Imamovic A."/>
            <person name="Larimer J."/>
            <person name="McCowen C."/>
            <person name="Montmayeur A."/>
            <person name="Murphy C."/>
            <person name="Neiman D."/>
            <person name="Pearson M."/>
            <person name="Priest M."/>
            <person name="Roberts A."/>
            <person name="Saif S."/>
            <person name="Shea T."/>
            <person name="Sisk P."/>
            <person name="Sykes S."/>
            <person name="Wortman J."/>
            <person name="Nusbaum C."/>
            <person name="Birren B."/>
        </authorList>
    </citation>
    <scope>NUCLEOTIDE SEQUENCE [LARGE SCALE GENOMIC DNA]</scope>
    <source>
        <strain evidence="3 4">ATCC 51267</strain>
    </source>
</reference>
<dbReference type="PANTHER" id="PTHR33376:SF2">
    <property type="entry name" value="DICARBOXYLATE-BINDING PERIPLASMIC PROTEIN"/>
    <property type="match status" value="1"/>
</dbReference>
<dbReference type="InterPro" id="IPR004682">
    <property type="entry name" value="TRAP_DctP"/>
</dbReference>
<keyword evidence="3" id="KW-0675">Receptor</keyword>
<dbReference type="CDD" id="cd13671">
    <property type="entry name" value="PBP2_TRAP_SBP_like_3"/>
    <property type="match status" value="1"/>
</dbReference>
<evidence type="ECO:0000313" key="4">
    <source>
        <dbReference type="Proteomes" id="UP000009875"/>
    </source>
</evidence>
<feature type="chain" id="PRO_5003926800" evidence="2">
    <location>
        <begin position="26"/>
        <end position="338"/>
    </location>
</feature>
<dbReference type="PANTHER" id="PTHR33376">
    <property type="match status" value="1"/>
</dbReference>
<sequence>MSFKKIVYILLFCCFILIGCTNGKALNDSSEASVDDPLVLRLGHNMNEDHPVHTALDKFRTEIQDRSNGRIRIIIYPNGQLGSEPLMLEQMQAGVLDIVKVAAPQMSDYSMGYEAFGLPFLFESEEHFKTVMNSDAMKEFFMEEGNGFITLTYFTAGQRSFYTKDTPILKPEDLSGLNIRVQELSAQMEMVTAMGGTPIAMEYGEVYPSLQSGLIDGTENNEISLTNGYHGEVAKAYSYTQHARIPDVLVVNEQLWERLDLQDQEMFLEVAEEITEEFYDLWDKEVEEAINMAKNEMDVEFYEDIDIKPFQEKTEHIIDSYVAMDPGIEQVVDIIRNN</sequence>
<dbReference type="InterPro" id="IPR018389">
    <property type="entry name" value="DctP_fam"/>
</dbReference>
<name>K9EDK2_9LACT</name>
<evidence type="ECO:0000313" key="3">
    <source>
        <dbReference type="EMBL" id="EKU93896.1"/>
    </source>
</evidence>
<keyword evidence="1 2" id="KW-0732">Signal</keyword>
<dbReference type="Pfam" id="PF03480">
    <property type="entry name" value="DctP"/>
    <property type="match status" value="1"/>
</dbReference>
<dbReference type="AlphaFoldDB" id="K9EDK2"/>
<dbReference type="Proteomes" id="UP000009875">
    <property type="component" value="Unassembled WGS sequence"/>
</dbReference>
<dbReference type="HOGENOM" id="CLU_036176_4_0_9"/>
<organism evidence="3 4">
    <name type="scientific">Alloiococcus otitis ATCC 51267</name>
    <dbReference type="NCBI Taxonomy" id="883081"/>
    <lineage>
        <taxon>Bacteria</taxon>
        <taxon>Bacillati</taxon>
        <taxon>Bacillota</taxon>
        <taxon>Bacilli</taxon>
        <taxon>Lactobacillales</taxon>
        <taxon>Carnobacteriaceae</taxon>
        <taxon>Alloiococcus</taxon>
    </lineage>
</organism>
<dbReference type="GO" id="GO:0055085">
    <property type="term" value="P:transmembrane transport"/>
    <property type="evidence" value="ECO:0007669"/>
    <property type="project" value="InterPro"/>
</dbReference>
<dbReference type="PROSITE" id="PS51257">
    <property type="entry name" value="PROKAR_LIPOPROTEIN"/>
    <property type="match status" value="1"/>
</dbReference>
<evidence type="ECO:0000256" key="1">
    <source>
        <dbReference type="ARBA" id="ARBA00022729"/>
    </source>
</evidence>
<gene>
    <name evidence="3" type="ORF">HMPREF9698_00573</name>
</gene>
<dbReference type="STRING" id="883081.HMPREF9698_00573"/>
<accession>K9EDK2</accession>
<protein>
    <submittedName>
        <fullName evidence="3">DctP family TRAP transporter solute receptor</fullName>
    </submittedName>
</protein>
<comment type="caution">
    <text evidence="3">The sequence shown here is derived from an EMBL/GenBank/DDBJ whole genome shotgun (WGS) entry which is preliminary data.</text>
</comment>
<dbReference type="NCBIfam" id="NF037995">
    <property type="entry name" value="TRAP_S1"/>
    <property type="match status" value="1"/>
</dbReference>
<keyword evidence="4" id="KW-1185">Reference proteome</keyword>
<dbReference type="Gene3D" id="3.40.190.170">
    <property type="entry name" value="Bacterial extracellular solute-binding protein, family 7"/>
    <property type="match status" value="1"/>
</dbReference>
<dbReference type="PATRIC" id="fig|883081.3.peg.571"/>
<proteinExistence type="predicted"/>
<evidence type="ECO:0000256" key="2">
    <source>
        <dbReference type="SAM" id="SignalP"/>
    </source>
</evidence>
<dbReference type="GO" id="GO:0030288">
    <property type="term" value="C:outer membrane-bounded periplasmic space"/>
    <property type="evidence" value="ECO:0007669"/>
    <property type="project" value="InterPro"/>
</dbReference>
<dbReference type="InterPro" id="IPR038404">
    <property type="entry name" value="TRAP_DctP_sf"/>
</dbReference>
<dbReference type="GO" id="GO:0030246">
    <property type="term" value="F:carbohydrate binding"/>
    <property type="evidence" value="ECO:0007669"/>
    <property type="project" value="TreeGrafter"/>
</dbReference>
<dbReference type="EMBL" id="AGXA01000013">
    <property type="protein sequence ID" value="EKU93896.1"/>
    <property type="molecule type" value="Genomic_DNA"/>
</dbReference>
<dbReference type="PIRSF" id="PIRSF006470">
    <property type="entry name" value="DctB"/>
    <property type="match status" value="1"/>
</dbReference>